<dbReference type="InterPro" id="IPR050131">
    <property type="entry name" value="Peptidase_S8_subtilisin-like"/>
</dbReference>
<dbReference type="STRING" id="796925.A0A137NYZ5"/>
<organism evidence="7 8">
    <name type="scientific">Conidiobolus coronatus (strain ATCC 28846 / CBS 209.66 / NRRL 28638)</name>
    <name type="common">Delacroixia coronata</name>
    <dbReference type="NCBI Taxonomy" id="796925"/>
    <lineage>
        <taxon>Eukaryota</taxon>
        <taxon>Fungi</taxon>
        <taxon>Fungi incertae sedis</taxon>
        <taxon>Zoopagomycota</taxon>
        <taxon>Entomophthoromycotina</taxon>
        <taxon>Entomophthoromycetes</taxon>
        <taxon>Entomophthorales</taxon>
        <taxon>Ancylistaceae</taxon>
        <taxon>Conidiobolus</taxon>
    </lineage>
</organism>
<dbReference type="InterPro" id="IPR034193">
    <property type="entry name" value="PCSK9_ProteinaseK-like"/>
</dbReference>
<dbReference type="InterPro" id="IPR015500">
    <property type="entry name" value="Peptidase_S8_subtilisin-rel"/>
</dbReference>
<name>A0A137NYZ5_CONC2</name>
<dbReference type="InterPro" id="IPR023827">
    <property type="entry name" value="Peptidase_S8_Asp-AS"/>
</dbReference>
<dbReference type="PRINTS" id="PR00723">
    <property type="entry name" value="SUBTILISIN"/>
</dbReference>
<dbReference type="PROSITE" id="PS51892">
    <property type="entry name" value="SUBTILASE"/>
    <property type="match status" value="1"/>
</dbReference>
<dbReference type="EMBL" id="KQ964603">
    <property type="protein sequence ID" value="KXN67952.1"/>
    <property type="molecule type" value="Genomic_DNA"/>
</dbReference>
<dbReference type="Proteomes" id="UP000070444">
    <property type="component" value="Unassembled WGS sequence"/>
</dbReference>
<dbReference type="GO" id="GO:0006508">
    <property type="term" value="P:proteolysis"/>
    <property type="evidence" value="ECO:0007669"/>
    <property type="project" value="UniProtKB-KW"/>
</dbReference>
<dbReference type="PANTHER" id="PTHR43806">
    <property type="entry name" value="PEPTIDASE S8"/>
    <property type="match status" value="1"/>
</dbReference>
<dbReference type="OrthoDB" id="206201at2759"/>
<evidence type="ECO:0000256" key="5">
    <source>
        <dbReference type="PROSITE-ProRule" id="PRU01240"/>
    </source>
</evidence>
<proteinExistence type="inferred from homology"/>
<gene>
    <name evidence="7" type="ORF">CONCODRAFT_42260</name>
</gene>
<feature type="active site" description="Charge relay system" evidence="5">
    <location>
        <position position="330"/>
    </location>
</feature>
<evidence type="ECO:0000259" key="6">
    <source>
        <dbReference type="Pfam" id="PF00082"/>
    </source>
</evidence>
<evidence type="ECO:0000256" key="2">
    <source>
        <dbReference type="ARBA" id="ARBA00022670"/>
    </source>
</evidence>
<dbReference type="PANTHER" id="PTHR43806:SF11">
    <property type="entry name" value="CEREVISIN-RELATED"/>
    <property type="match status" value="1"/>
</dbReference>
<protein>
    <submittedName>
        <fullName evidence="7">Subtilisin-like protein</fullName>
    </submittedName>
</protein>
<dbReference type="GO" id="GO:0004252">
    <property type="term" value="F:serine-type endopeptidase activity"/>
    <property type="evidence" value="ECO:0007669"/>
    <property type="project" value="UniProtKB-UniRule"/>
</dbReference>
<dbReference type="Gene3D" id="3.40.50.200">
    <property type="entry name" value="Peptidase S8/S53 domain"/>
    <property type="match status" value="1"/>
</dbReference>
<accession>A0A137NYZ5</accession>
<dbReference type="InterPro" id="IPR036852">
    <property type="entry name" value="Peptidase_S8/S53_dom_sf"/>
</dbReference>
<reference evidence="7 8" key="1">
    <citation type="journal article" date="2015" name="Genome Biol. Evol.">
        <title>Phylogenomic analyses indicate that early fungi evolved digesting cell walls of algal ancestors of land plants.</title>
        <authorList>
            <person name="Chang Y."/>
            <person name="Wang S."/>
            <person name="Sekimoto S."/>
            <person name="Aerts A.L."/>
            <person name="Choi C."/>
            <person name="Clum A."/>
            <person name="LaButti K.M."/>
            <person name="Lindquist E.A."/>
            <person name="Yee Ngan C."/>
            <person name="Ohm R.A."/>
            <person name="Salamov A.A."/>
            <person name="Grigoriev I.V."/>
            <person name="Spatafora J.W."/>
            <person name="Berbee M.L."/>
        </authorList>
    </citation>
    <scope>NUCLEOTIDE SEQUENCE [LARGE SCALE GENOMIC DNA]</scope>
    <source>
        <strain evidence="7 8">NRRL 28638</strain>
    </source>
</reference>
<dbReference type="PROSITE" id="PS00137">
    <property type="entry name" value="SUBTILASE_HIS"/>
    <property type="match status" value="1"/>
</dbReference>
<dbReference type="SUPFAM" id="SSF52743">
    <property type="entry name" value="Subtilisin-like"/>
    <property type="match status" value="1"/>
</dbReference>
<evidence type="ECO:0000256" key="4">
    <source>
        <dbReference type="ARBA" id="ARBA00022825"/>
    </source>
</evidence>
<comment type="similarity">
    <text evidence="1 5">Belongs to the peptidase S8 family.</text>
</comment>
<dbReference type="CDD" id="cd04077">
    <property type="entry name" value="Peptidases_S8_PCSK9_ProteinaseK_like"/>
    <property type="match status" value="1"/>
</dbReference>
<evidence type="ECO:0000313" key="7">
    <source>
        <dbReference type="EMBL" id="KXN67952.1"/>
    </source>
</evidence>
<dbReference type="InterPro" id="IPR000209">
    <property type="entry name" value="Peptidase_S8/S53_dom"/>
</dbReference>
<dbReference type="PROSITE" id="PS00136">
    <property type="entry name" value="SUBTILASE_ASP"/>
    <property type="match status" value="1"/>
</dbReference>
<keyword evidence="8" id="KW-1185">Reference proteome</keyword>
<keyword evidence="3 5" id="KW-0378">Hydrolase</keyword>
<feature type="domain" description="Peptidase S8/S53" evidence="6">
    <location>
        <begin position="134"/>
        <end position="369"/>
    </location>
</feature>
<keyword evidence="4 5" id="KW-0720">Serine protease</keyword>
<feature type="active site" description="Charge relay system" evidence="5">
    <location>
        <position position="175"/>
    </location>
</feature>
<dbReference type="Pfam" id="PF00082">
    <property type="entry name" value="Peptidase_S8"/>
    <property type="match status" value="1"/>
</dbReference>
<dbReference type="FunFam" id="3.40.50.200:FF:000007">
    <property type="entry name" value="Subtilisin-like serine protease"/>
    <property type="match status" value="1"/>
</dbReference>
<keyword evidence="2 5" id="KW-0645">Protease</keyword>
<feature type="active site" description="Charge relay system" evidence="5">
    <location>
        <position position="143"/>
    </location>
</feature>
<dbReference type="InterPro" id="IPR022398">
    <property type="entry name" value="Peptidase_S8_His-AS"/>
</dbReference>
<evidence type="ECO:0000313" key="8">
    <source>
        <dbReference type="Proteomes" id="UP000070444"/>
    </source>
</evidence>
<dbReference type="AlphaFoldDB" id="A0A137NYZ5"/>
<evidence type="ECO:0000256" key="1">
    <source>
        <dbReference type="ARBA" id="ARBA00011073"/>
    </source>
</evidence>
<sequence length="386" mass="41485">MKSLYITLITISLFSGYHSAGDHIILLDKDNRSAFKTAVAHIESLLDSDNRSIVGPSGEILDTYPFISAIEADLNQEAIDMLLNDDNVKAVVPNDPNYLLATQKDSTWGLARISSKENNITPPYNFNYDDMYSGQNVTVYVIDTGIRLDHNEFGGRAKFGTVVIDGENEEDEHGHGTHCAGIVAGETYGVAKNANVIAVKVFNKYGSGKTSYTIKGINWAIEDAEKNNRKSIFSMSLGGKANEAMNCAIDEATRRGVLVIAAAGNENQNACNCSPASSENAITVGSVDVQNKKSRFSNWGRCVNILAPGSYILSAGIKNITDATIKSVTSMACPHVAGVAAEIWSQFPGLSASELRDKVIGMALKDKTTGWDNDDATANLLLNNGC</sequence>
<dbReference type="OMA" id="ANEAMNC"/>
<evidence type="ECO:0000256" key="3">
    <source>
        <dbReference type="ARBA" id="ARBA00022801"/>
    </source>
</evidence>
<dbReference type="GO" id="GO:0005615">
    <property type="term" value="C:extracellular space"/>
    <property type="evidence" value="ECO:0007669"/>
    <property type="project" value="TreeGrafter"/>
</dbReference>